<gene>
    <name evidence="3" type="ORF">A3H61_03005</name>
</gene>
<dbReference type="InterPro" id="IPR024975">
    <property type="entry name" value="NOV_C"/>
</dbReference>
<accession>A0A1G2A6Q4</accession>
<organism evidence="3 4">
    <name type="scientific">Candidatus Jacksonbacteria bacterium RIFCSPLOWO2_02_FULL_44_20</name>
    <dbReference type="NCBI Taxonomy" id="1798460"/>
    <lineage>
        <taxon>Bacteria</taxon>
        <taxon>Candidatus Jacksoniibacteriota</taxon>
    </lineage>
</organism>
<dbReference type="AlphaFoldDB" id="A0A1G2A6Q4"/>
<dbReference type="EMBL" id="MHJU01000030">
    <property type="protein sequence ID" value="OGY72524.1"/>
    <property type="molecule type" value="Genomic_DNA"/>
</dbReference>
<proteinExistence type="predicted"/>
<evidence type="ECO:0000313" key="3">
    <source>
        <dbReference type="EMBL" id="OGY72524.1"/>
    </source>
</evidence>
<name>A0A1G2A6Q4_9BACT</name>
<feature type="domain" description="Restriction endonuclease type II BpuJI N-terminal" evidence="1">
    <location>
        <begin position="4"/>
        <end position="263"/>
    </location>
</feature>
<feature type="domain" description="Protein NO VEIN C-terminal" evidence="2">
    <location>
        <begin position="324"/>
        <end position="427"/>
    </location>
</feature>
<evidence type="ECO:0000259" key="1">
    <source>
        <dbReference type="Pfam" id="PF11564"/>
    </source>
</evidence>
<dbReference type="Gene3D" id="1.10.10.2090">
    <property type="match status" value="1"/>
</dbReference>
<dbReference type="Gene3D" id="1.10.10.2080">
    <property type="match status" value="1"/>
</dbReference>
<evidence type="ECO:0008006" key="5">
    <source>
        <dbReference type="Google" id="ProtNLM"/>
    </source>
</evidence>
<dbReference type="Proteomes" id="UP000178315">
    <property type="component" value="Unassembled WGS sequence"/>
</dbReference>
<evidence type="ECO:0000259" key="2">
    <source>
        <dbReference type="Pfam" id="PF13020"/>
    </source>
</evidence>
<comment type="caution">
    <text evidence="3">The sequence shown here is derived from an EMBL/GenBank/DDBJ whole genome shotgun (WGS) entry which is preliminary data.</text>
</comment>
<protein>
    <recommendedName>
        <fullName evidence="5">Protein NO VEIN C-terminal domain-containing protein</fullName>
    </recommendedName>
</protein>
<sequence>MMNYQTPTKYLLRCAFPRGRILSQIEDELSILTQFVSRFTPKDKEQFDTLIDSEYAKLRSVSAKSIKNYRTEMTKLFGLITVGSDGVVQASERTNLLVESQNFPLFFKTFCHRFQFPNGINKPQETAKQIEAGAQFKPAKFILDLFVLGVEKCGQDFSINGNEISNLVFNDVRVTSGKMSPHQVLDFLLKLRSGHVRFAGGSKIAQHGREFLGYMLLARLLKEGENGFRLNEKERQAIDYIRQSELFFNVPRDFATNTSTRKQLQYEWGLWFGDVSQIEKEKLAAKIERTEIPTIPVPGIEKTPEAAALAEPTQEDLKEIGDKGELVVLKYEKERIYQIRPDRIGLVRRVSNDTALGYDIQSLEFDDVSKKKFIEVKTTERTFPPSEEILTYFPMSGNEWETAKTHGDSYYIYRVFLTAKEPAVFVIKNPVMRCEEGHIILEPLKYRVIVKKQAGSYTK</sequence>
<dbReference type="Pfam" id="PF11564">
    <property type="entry name" value="BpuJI_N"/>
    <property type="match status" value="1"/>
</dbReference>
<evidence type="ECO:0000313" key="4">
    <source>
        <dbReference type="Proteomes" id="UP000178315"/>
    </source>
</evidence>
<dbReference type="Gene3D" id="1.10.1740.180">
    <property type="match status" value="1"/>
</dbReference>
<reference evidence="3 4" key="1">
    <citation type="journal article" date="2016" name="Nat. Commun.">
        <title>Thousands of microbial genomes shed light on interconnected biogeochemical processes in an aquifer system.</title>
        <authorList>
            <person name="Anantharaman K."/>
            <person name="Brown C.T."/>
            <person name="Hug L.A."/>
            <person name="Sharon I."/>
            <person name="Castelle C.J."/>
            <person name="Probst A.J."/>
            <person name="Thomas B.C."/>
            <person name="Singh A."/>
            <person name="Wilkins M.J."/>
            <person name="Karaoz U."/>
            <person name="Brodie E.L."/>
            <person name="Williams K.H."/>
            <person name="Hubbard S.S."/>
            <person name="Banfield J.F."/>
        </authorList>
    </citation>
    <scope>NUCLEOTIDE SEQUENCE [LARGE SCALE GENOMIC DNA]</scope>
</reference>
<dbReference type="InterPro" id="IPR021108">
    <property type="entry name" value="Restrct_endonuc_II_BpuJI_N"/>
</dbReference>
<dbReference type="Pfam" id="PF13020">
    <property type="entry name" value="NOV_C"/>
    <property type="match status" value="1"/>
</dbReference>